<keyword evidence="2 6" id="KW-0812">Transmembrane</keyword>
<gene>
    <name evidence="8" type="ORF">CEUSTIGMA_g5742.t1</name>
</gene>
<evidence type="ECO:0000313" key="9">
    <source>
        <dbReference type="Proteomes" id="UP000232323"/>
    </source>
</evidence>
<dbReference type="InterPro" id="IPR050186">
    <property type="entry name" value="TPT_transporter"/>
</dbReference>
<feature type="region of interest" description="Disordered" evidence="5">
    <location>
        <begin position="359"/>
        <end position="411"/>
    </location>
</feature>
<keyword evidence="9" id="KW-1185">Reference proteome</keyword>
<keyword evidence="3 6" id="KW-1133">Transmembrane helix</keyword>
<feature type="transmembrane region" description="Helical" evidence="6">
    <location>
        <begin position="304"/>
        <end position="324"/>
    </location>
</feature>
<evidence type="ECO:0000256" key="5">
    <source>
        <dbReference type="SAM" id="MobiDB-lite"/>
    </source>
</evidence>
<feature type="transmembrane region" description="Helical" evidence="6">
    <location>
        <begin position="120"/>
        <end position="142"/>
    </location>
</feature>
<dbReference type="GO" id="GO:0016020">
    <property type="term" value="C:membrane"/>
    <property type="evidence" value="ECO:0007669"/>
    <property type="project" value="UniProtKB-SubCell"/>
</dbReference>
<dbReference type="Proteomes" id="UP000232323">
    <property type="component" value="Unassembled WGS sequence"/>
</dbReference>
<evidence type="ECO:0000256" key="6">
    <source>
        <dbReference type="SAM" id="Phobius"/>
    </source>
</evidence>
<dbReference type="AlphaFoldDB" id="A0A250X6A1"/>
<feature type="transmembrane region" description="Helical" evidence="6">
    <location>
        <begin position="200"/>
        <end position="219"/>
    </location>
</feature>
<dbReference type="OrthoDB" id="417037at2759"/>
<protein>
    <recommendedName>
        <fullName evidence="7">Sugar phosphate transporter domain-containing protein</fullName>
    </recommendedName>
</protein>
<comment type="caution">
    <text evidence="8">The sequence shown here is derived from an EMBL/GenBank/DDBJ whole genome shotgun (WGS) entry which is preliminary data.</text>
</comment>
<feature type="transmembrane region" description="Helical" evidence="6">
    <location>
        <begin position="330"/>
        <end position="349"/>
    </location>
</feature>
<feature type="transmembrane region" description="Helical" evidence="6">
    <location>
        <begin position="87"/>
        <end position="108"/>
    </location>
</feature>
<evidence type="ECO:0000256" key="3">
    <source>
        <dbReference type="ARBA" id="ARBA00022989"/>
    </source>
</evidence>
<dbReference type="InterPro" id="IPR004853">
    <property type="entry name" value="Sugar_P_trans_dom"/>
</dbReference>
<accession>A0A250X6A1</accession>
<evidence type="ECO:0000256" key="2">
    <source>
        <dbReference type="ARBA" id="ARBA00022692"/>
    </source>
</evidence>
<feature type="domain" description="Sugar phosphate transporter" evidence="7">
    <location>
        <begin position="62"/>
        <end position="340"/>
    </location>
</feature>
<reference evidence="8 9" key="1">
    <citation type="submission" date="2017-08" db="EMBL/GenBank/DDBJ databases">
        <title>Acidophilic green algal genome provides insights into adaptation to an acidic environment.</title>
        <authorList>
            <person name="Hirooka S."/>
            <person name="Hirose Y."/>
            <person name="Kanesaki Y."/>
            <person name="Higuchi S."/>
            <person name="Fujiwara T."/>
            <person name="Onuma R."/>
            <person name="Era A."/>
            <person name="Ohbayashi R."/>
            <person name="Uzuka A."/>
            <person name="Nozaki H."/>
            <person name="Yoshikawa H."/>
            <person name="Miyagishima S.Y."/>
        </authorList>
    </citation>
    <scope>NUCLEOTIDE SEQUENCE [LARGE SCALE GENOMIC DNA]</scope>
    <source>
        <strain evidence="8 9">NIES-2499</strain>
    </source>
</reference>
<keyword evidence="4 6" id="KW-0472">Membrane</keyword>
<dbReference type="SUPFAM" id="SSF103481">
    <property type="entry name" value="Multidrug resistance efflux transporter EmrE"/>
    <property type="match status" value="1"/>
</dbReference>
<sequence length="411" mass="44858">MNDREDAFDGAHRRSLTVITPANDSNLSSSKDAVITSPIQHEGDSSDSQWLSSALTAEVLYCTVSAGTILFNKHALSTFHFPAPNTLLLFQFGMAVVLLQLLHLLGLINVEPLRWKSVRLWAPLNLIFVAMNVTAFFSLQLVGAGMFTILKNLSNVLTIGGDWYLYGLSYSWQVWFCLLLMTLSAFVGGATDLHFNLRGYAWQVANCFFTAAYSLYLSAVIKKASAQQHDKKQLNELSMVYYNNVLSLPPLILLILLSGELRTLQFYPHFHTLEFQVVAVLGGLMGFLVSFASIWCMSRTSATLYSLTGSLNKVLVAAVGMWLFKEPTNVTNLVSIIMGLGAGLLFVFAKTKPISAPISKSGETDQQVSQAAHLLETASTKPSGASGTPSRGMGKVHANSGSVVPQDSRYP</sequence>
<dbReference type="InterPro" id="IPR037185">
    <property type="entry name" value="EmrE-like"/>
</dbReference>
<comment type="subcellular location">
    <subcellularLocation>
        <location evidence="1">Membrane</location>
        <topology evidence="1">Multi-pass membrane protein</topology>
    </subcellularLocation>
</comment>
<feature type="transmembrane region" description="Helical" evidence="6">
    <location>
        <begin position="240"/>
        <end position="257"/>
    </location>
</feature>
<dbReference type="Pfam" id="PF03151">
    <property type="entry name" value="TPT"/>
    <property type="match status" value="1"/>
</dbReference>
<feature type="compositionally biased region" description="Polar residues" evidence="5">
    <location>
        <begin position="377"/>
        <end position="389"/>
    </location>
</feature>
<evidence type="ECO:0000313" key="8">
    <source>
        <dbReference type="EMBL" id="GAX78300.1"/>
    </source>
</evidence>
<name>A0A250X6A1_9CHLO</name>
<dbReference type="PANTHER" id="PTHR11132">
    <property type="entry name" value="SOLUTE CARRIER FAMILY 35"/>
    <property type="match status" value="1"/>
</dbReference>
<dbReference type="EMBL" id="BEGY01000031">
    <property type="protein sequence ID" value="GAX78300.1"/>
    <property type="molecule type" value="Genomic_DNA"/>
</dbReference>
<organism evidence="8 9">
    <name type="scientific">Chlamydomonas eustigma</name>
    <dbReference type="NCBI Taxonomy" id="1157962"/>
    <lineage>
        <taxon>Eukaryota</taxon>
        <taxon>Viridiplantae</taxon>
        <taxon>Chlorophyta</taxon>
        <taxon>core chlorophytes</taxon>
        <taxon>Chlorophyceae</taxon>
        <taxon>CS clade</taxon>
        <taxon>Chlamydomonadales</taxon>
        <taxon>Chlamydomonadaceae</taxon>
        <taxon>Chlamydomonas</taxon>
    </lineage>
</organism>
<evidence type="ECO:0000256" key="4">
    <source>
        <dbReference type="ARBA" id="ARBA00023136"/>
    </source>
</evidence>
<feature type="transmembrane region" description="Helical" evidence="6">
    <location>
        <begin position="277"/>
        <end position="297"/>
    </location>
</feature>
<proteinExistence type="predicted"/>
<evidence type="ECO:0000256" key="1">
    <source>
        <dbReference type="ARBA" id="ARBA00004141"/>
    </source>
</evidence>
<evidence type="ECO:0000259" key="7">
    <source>
        <dbReference type="Pfam" id="PF03151"/>
    </source>
</evidence>
<feature type="transmembrane region" description="Helical" evidence="6">
    <location>
        <begin position="163"/>
        <end position="188"/>
    </location>
</feature>
<dbReference type="STRING" id="1157962.A0A250X6A1"/>